<proteinExistence type="predicted"/>
<evidence type="ECO:0000256" key="1">
    <source>
        <dbReference type="SAM" id="MobiDB-lite"/>
    </source>
</evidence>
<dbReference type="PANTHER" id="PTHR31025:SF19">
    <property type="entry name" value="SI:CH73-42K18.1-RELATED"/>
    <property type="match status" value="1"/>
</dbReference>
<sequence>MTFPEVNAKRRTDESFRQGTDEEHHIQHSPLADIGIDMVTCFPHDYMHLVCLGVMLYGDEFLVYNIHGLVNLSEDVKIHGNLDLISGFPFENFLGKLKKLILGPCNPLTQRFHIAVFDKTNEVEVVPSVWIKNGECMWPPNKEIHLAMSMILRVIVHDTDIRKVIIPEKPADVDSLKQALQEKLQLTYSFSVQYEDPDFGNALCNVSDINDSPERATLKIIPLYTSPSSSQADTVLLSGSDTSEQLSAERQFEWPEDFEIPKFSVHVEYRLRQGNLAFMKDGTTLDVGRDIKHDILEALAGIIYTYKAYPRDEDFSQVATALIKAHPCLTEQGSPTGSVGWKNSLKFKMANYRTKLRKSGCSDVAVAGKRGATMGGAKSAIKKPRRFELNFLPNFPNGEGNESQESIRKDLVEECKKRPPNMSLIGKKMDGTFALRRREIVHSEPPVCEILEKWPALFMESQILAEFNRISGKNLTSEFYAALDTHSARLIEISRKKGGKQGRKLDEILQQVDSTVFLYDVIFES</sequence>
<evidence type="ECO:0000313" key="2">
    <source>
        <dbReference type="EMBL" id="RXN13381.1"/>
    </source>
</evidence>
<name>A0A498LYR5_LABRO</name>
<feature type="region of interest" description="Disordered" evidence="1">
    <location>
        <begin position="1"/>
        <end position="24"/>
    </location>
</feature>
<dbReference type="Proteomes" id="UP000290572">
    <property type="component" value="Unassembled WGS sequence"/>
</dbReference>
<accession>A0A498LYR5</accession>
<comment type="caution">
    <text evidence="2">The sequence shown here is derived from an EMBL/GenBank/DDBJ whole genome shotgun (WGS) entry which is preliminary data.</text>
</comment>
<evidence type="ECO:0000313" key="3">
    <source>
        <dbReference type="Proteomes" id="UP000290572"/>
    </source>
</evidence>
<protein>
    <submittedName>
        <fullName evidence="2">Sterile alpha motif domain-containing 3-like isoform X1</fullName>
    </submittedName>
</protein>
<gene>
    <name evidence="2" type="ORF">ROHU_009753</name>
</gene>
<dbReference type="EMBL" id="QBIY01012987">
    <property type="protein sequence ID" value="RXN13381.1"/>
    <property type="molecule type" value="Genomic_DNA"/>
</dbReference>
<organism evidence="2 3">
    <name type="scientific">Labeo rohita</name>
    <name type="common">Indian major carp</name>
    <name type="synonym">Cyprinus rohita</name>
    <dbReference type="NCBI Taxonomy" id="84645"/>
    <lineage>
        <taxon>Eukaryota</taxon>
        <taxon>Metazoa</taxon>
        <taxon>Chordata</taxon>
        <taxon>Craniata</taxon>
        <taxon>Vertebrata</taxon>
        <taxon>Euteleostomi</taxon>
        <taxon>Actinopterygii</taxon>
        <taxon>Neopterygii</taxon>
        <taxon>Teleostei</taxon>
        <taxon>Ostariophysi</taxon>
        <taxon>Cypriniformes</taxon>
        <taxon>Cyprinidae</taxon>
        <taxon>Labeoninae</taxon>
        <taxon>Labeonini</taxon>
        <taxon>Labeo</taxon>
    </lineage>
</organism>
<reference evidence="2 3" key="1">
    <citation type="submission" date="2018-03" db="EMBL/GenBank/DDBJ databases">
        <title>Draft genome sequence of Rohu Carp (Labeo rohita).</title>
        <authorList>
            <person name="Das P."/>
            <person name="Kushwaha B."/>
            <person name="Joshi C.G."/>
            <person name="Kumar D."/>
            <person name="Nagpure N.S."/>
            <person name="Sahoo L."/>
            <person name="Das S.P."/>
            <person name="Bit A."/>
            <person name="Patnaik S."/>
            <person name="Meher P.K."/>
            <person name="Jayasankar P."/>
            <person name="Koringa P.G."/>
            <person name="Patel N.V."/>
            <person name="Hinsu A.T."/>
            <person name="Kumar R."/>
            <person name="Pandey M."/>
            <person name="Agarwal S."/>
            <person name="Srivastava S."/>
            <person name="Singh M."/>
            <person name="Iquebal M.A."/>
            <person name="Jaiswal S."/>
            <person name="Angadi U.B."/>
            <person name="Kumar N."/>
            <person name="Raza M."/>
            <person name="Shah T.M."/>
            <person name="Rai A."/>
            <person name="Jena J.K."/>
        </authorList>
    </citation>
    <scope>NUCLEOTIDE SEQUENCE [LARGE SCALE GENOMIC DNA]</scope>
    <source>
        <strain evidence="2">DASCIFA01</strain>
        <tissue evidence="2">Testis</tissue>
    </source>
</reference>
<dbReference type="PANTHER" id="PTHR31025">
    <property type="entry name" value="SI:CH211-196P9.1-RELATED"/>
    <property type="match status" value="1"/>
</dbReference>
<keyword evidence="3" id="KW-1185">Reference proteome</keyword>
<dbReference type="AlphaFoldDB" id="A0A498LYR5"/>
<feature type="compositionally biased region" description="Basic and acidic residues" evidence="1">
    <location>
        <begin position="7"/>
        <end position="24"/>
    </location>
</feature>